<protein>
    <recommendedName>
        <fullName evidence="1">DUF4440 domain-containing protein</fullName>
    </recommendedName>
</protein>
<accession>A0A9W6SWE3</accession>
<comment type="caution">
    <text evidence="2">The sequence shown here is derived from an EMBL/GenBank/DDBJ whole genome shotgun (WGS) entry which is preliminary data.</text>
</comment>
<dbReference type="Pfam" id="PF14534">
    <property type="entry name" value="DUF4440"/>
    <property type="match status" value="1"/>
</dbReference>
<keyword evidence="3" id="KW-1185">Reference proteome</keyword>
<dbReference type="Proteomes" id="UP001165079">
    <property type="component" value="Unassembled WGS sequence"/>
</dbReference>
<gene>
    <name evidence="2" type="ORF">Afil01_67630</name>
</gene>
<name>A0A9W6SWE3_9ACTN</name>
<organism evidence="2 3">
    <name type="scientific">Actinorhabdospora filicis</name>
    <dbReference type="NCBI Taxonomy" id="1785913"/>
    <lineage>
        <taxon>Bacteria</taxon>
        <taxon>Bacillati</taxon>
        <taxon>Actinomycetota</taxon>
        <taxon>Actinomycetes</taxon>
        <taxon>Micromonosporales</taxon>
        <taxon>Micromonosporaceae</taxon>
        <taxon>Actinorhabdospora</taxon>
    </lineage>
</organism>
<proteinExistence type="predicted"/>
<reference evidence="2" key="1">
    <citation type="submission" date="2023-03" db="EMBL/GenBank/DDBJ databases">
        <title>Actinorhabdospora filicis NBRC 111898.</title>
        <authorList>
            <person name="Ichikawa N."/>
            <person name="Sato H."/>
            <person name="Tonouchi N."/>
        </authorList>
    </citation>
    <scope>NUCLEOTIDE SEQUENCE</scope>
    <source>
        <strain evidence="2">NBRC 111898</strain>
    </source>
</reference>
<dbReference type="AlphaFoldDB" id="A0A9W6SWE3"/>
<feature type="domain" description="DUF4440" evidence="1">
    <location>
        <begin position="11"/>
        <end position="114"/>
    </location>
</feature>
<dbReference type="InterPro" id="IPR027843">
    <property type="entry name" value="DUF4440"/>
</dbReference>
<evidence type="ECO:0000313" key="3">
    <source>
        <dbReference type="Proteomes" id="UP001165079"/>
    </source>
</evidence>
<dbReference type="InterPro" id="IPR032710">
    <property type="entry name" value="NTF2-like_dom_sf"/>
</dbReference>
<evidence type="ECO:0000313" key="2">
    <source>
        <dbReference type="EMBL" id="GLZ81956.1"/>
    </source>
</evidence>
<dbReference type="EMBL" id="BSTX01000008">
    <property type="protein sequence ID" value="GLZ81956.1"/>
    <property type="molecule type" value="Genomic_DNA"/>
</dbReference>
<sequence>MTDYGHPMSELAALEHRRLKALVAAEAETLDALHAPDFLLVHPSGGVWTKSDYIGGILSGEIRYHRFEALTEIQVMADTTIAVLRYRSSICIQIGGNQPGELEAWHTDSYRREDASSPWRVVWSQATAID</sequence>
<evidence type="ECO:0000259" key="1">
    <source>
        <dbReference type="Pfam" id="PF14534"/>
    </source>
</evidence>
<dbReference type="SUPFAM" id="SSF54427">
    <property type="entry name" value="NTF2-like"/>
    <property type="match status" value="1"/>
</dbReference>
<dbReference type="Gene3D" id="3.10.450.50">
    <property type="match status" value="1"/>
</dbReference>